<proteinExistence type="predicted"/>
<dbReference type="EMBL" id="JBHMCE010000007">
    <property type="protein sequence ID" value="MFB9529697.1"/>
    <property type="molecule type" value="Genomic_DNA"/>
</dbReference>
<accession>A0ABV5Q2M9</accession>
<keyword evidence="3" id="KW-1185">Reference proteome</keyword>
<protein>
    <submittedName>
        <fullName evidence="2">Uncharacterized protein</fullName>
    </submittedName>
</protein>
<evidence type="ECO:0000313" key="3">
    <source>
        <dbReference type="Proteomes" id="UP001589646"/>
    </source>
</evidence>
<organism evidence="2 3">
    <name type="scientific">Nonomuraea roseola</name>
    <dbReference type="NCBI Taxonomy" id="46179"/>
    <lineage>
        <taxon>Bacteria</taxon>
        <taxon>Bacillati</taxon>
        <taxon>Actinomycetota</taxon>
        <taxon>Actinomycetes</taxon>
        <taxon>Streptosporangiales</taxon>
        <taxon>Streptosporangiaceae</taxon>
        <taxon>Nonomuraea</taxon>
    </lineage>
</organism>
<evidence type="ECO:0000313" key="2">
    <source>
        <dbReference type="EMBL" id="MFB9529697.1"/>
    </source>
</evidence>
<sequence length="597" mass="63307">MRFTAIEADVRAMVTDPRWTALPLQSRAHAIASRALATPDGGRWIFGAHARWYLQDPGDGRWHLTAPPRHCPARIEPHTGVLLPHLVPRGPDFAFSGWSSQAFVGPDVPSALTSEIRALVRANGRRSADEFPLSSFREVFAGDVPGTVAAIWATIMWCAYAPAFDGNEQLLSVFGEYLGRPLPGDEWVRWLPSPPLTALVTLYGERVRAGAPRAALRLAALMADTAGILAADARFAPRAQALIAMLEPSLRNPVLDHQTATGPLPAYRPPLAPQTRGTGPLTPPPVHRDTTFPPPTVGESPGRATTGHSHDTSGRATTGHSGETSGWAPAGHSGETSGRSPHHPGETTGRAPTGHSGETSGRPPHHPGETSGRSPRHSGETTGWAPTGHSAETSGWSSGHSGEATGRTGAARSRAVPQWAPSTDPREVARAAAADDALRWTWLARVPDRLARAVLAETDPGEHLRHTVGDLLEAVAFSPDPHRTAGALLAADHADTPEGLPTVAAWLDHRLRHALHTQLATPRGDTTEPDGFEVGPRWLDAVPPTREGAAAVLGAAYASGLAWCRLTGTSVPGDGFPGAAAIVHRLIHERDDPHLNH</sequence>
<comment type="caution">
    <text evidence="2">The sequence shown here is derived from an EMBL/GenBank/DDBJ whole genome shotgun (WGS) entry which is preliminary data.</text>
</comment>
<evidence type="ECO:0000256" key="1">
    <source>
        <dbReference type="SAM" id="MobiDB-lite"/>
    </source>
</evidence>
<feature type="compositionally biased region" description="Polar residues" evidence="1">
    <location>
        <begin position="314"/>
        <end position="324"/>
    </location>
</feature>
<dbReference type="Proteomes" id="UP001589646">
    <property type="component" value="Unassembled WGS sequence"/>
</dbReference>
<feature type="compositionally biased region" description="Polar residues" evidence="1">
    <location>
        <begin position="390"/>
        <end position="400"/>
    </location>
</feature>
<feature type="compositionally biased region" description="Low complexity" evidence="1">
    <location>
        <begin position="401"/>
        <end position="415"/>
    </location>
</feature>
<dbReference type="RefSeq" id="WP_346127959.1">
    <property type="nucleotide sequence ID" value="NZ_BAAAXC010000015.1"/>
</dbReference>
<gene>
    <name evidence="2" type="ORF">ACFFRN_24100</name>
</gene>
<reference evidence="2 3" key="1">
    <citation type="submission" date="2024-09" db="EMBL/GenBank/DDBJ databases">
        <authorList>
            <person name="Sun Q."/>
            <person name="Mori K."/>
        </authorList>
    </citation>
    <scope>NUCLEOTIDE SEQUENCE [LARGE SCALE GENOMIC DNA]</scope>
    <source>
        <strain evidence="2 3">JCM 3323</strain>
    </source>
</reference>
<feature type="region of interest" description="Disordered" evidence="1">
    <location>
        <begin position="254"/>
        <end position="427"/>
    </location>
</feature>
<name>A0ABV5Q2M9_9ACTN</name>